<dbReference type="OrthoDB" id="9805232at2"/>
<keyword evidence="6 10" id="KW-1133">Transmembrane helix</keyword>
<evidence type="ECO:0000313" key="12">
    <source>
        <dbReference type="Proteomes" id="UP000321595"/>
    </source>
</evidence>
<dbReference type="Proteomes" id="UP000321595">
    <property type="component" value="Chromosome"/>
</dbReference>
<dbReference type="InterPro" id="IPR050222">
    <property type="entry name" value="MATE_MdtK"/>
</dbReference>
<accession>A0A5B8XLX8</accession>
<dbReference type="KEGG" id="bbae:FRD01_05270"/>
<feature type="transmembrane region" description="Helical" evidence="10">
    <location>
        <begin position="119"/>
        <end position="142"/>
    </location>
</feature>
<feature type="transmembrane region" description="Helical" evidence="10">
    <location>
        <begin position="310"/>
        <end position="330"/>
    </location>
</feature>
<feature type="transmembrane region" description="Helical" evidence="10">
    <location>
        <begin position="410"/>
        <end position="432"/>
    </location>
</feature>
<feature type="transmembrane region" description="Helical" evidence="10">
    <location>
        <begin position="382"/>
        <end position="404"/>
    </location>
</feature>
<dbReference type="EMBL" id="CP042467">
    <property type="protein sequence ID" value="QED26664.1"/>
    <property type="molecule type" value="Genomic_DNA"/>
</dbReference>
<gene>
    <name evidence="11" type="ORF">FRD01_05270</name>
</gene>
<keyword evidence="12" id="KW-1185">Reference proteome</keyword>
<organism evidence="11 12">
    <name type="scientific">Microvenator marinus</name>
    <dbReference type="NCBI Taxonomy" id="2600177"/>
    <lineage>
        <taxon>Bacteria</taxon>
        <taxon>Deltaproteobacteria</taxon>
        <taxon>Bradymonadales</taxon>
        <taxon>Microvenatoraceae</taxon>
        <taxon>Microvenator</taxon>
    </lineage>
</organism>
<dbReference type="RefSeq" id="WP_146958297.1">
    <property type="nucleotide sequence ID" value="NZ_CP042467.1"/>
</dbReference>
<evidence type="ECO:0000256" key="2">
    <source>
        <dbReference type="ARBA" id="ARBA00022448"/>
    </source>
</evidence>
<dbReference type="InterPro" id="IPR048279">
    <property type="entry name" value="MdtK-like"/>
</dbReference>
<feature type="transmembrane region" description="Helical" evidence="10">
    <location>
        <begin position="350"/>
        <end position="370"/>
    </location>
</feature>
<dbReference type="PIRSF" id="PIRSF006603">
    <property type="entry name" value="DinF"/>
    <property type="match status" value="1"/>
</dbReference>
<evidence type="ECO:0000256" key="1">
    <source>
        <dbReference type="ARBA" id="ARBA00004651"/>
    </source>
</evidence>
<name>A0A5B8XLX8_9DELT</name>
<dbReference type="NCBIfam" id="TIGR00797">
    <property type="entry name" value="matE"/>
    <property type="match status" value="1"/>
</dbReference>
<evidence type="ECO:0000256" key="5">
    <source>
        <dbReference type="ARBA" id="ARBA00022692"/>
    </source>
</evidence>
<feature type="transmembrane region" description="Helical" evidence="10">
    <location>
        <begin position="12"/>
        <end position="35"/>
    </location>
</feature>
<reference evidence="11 12" key="1">
    <citation type="submission" date="2019-08" db="EMBL/GenBank/DDBJ databases">
        <authorList>
            <person name="Liang Q."/>
        </authorList>
    </citation>
    <scope>NUCLEOTIDE SEQUENCE [LARGE SCALE GENOMIC DNA]</scope>
    <source>
        <strain evidence="11 12">V1718</strain>
    </source>
</reference>
<evidence type="ECO:0000256" key="7">
    <source>
        <dbReference type="ARBA" id="ARBA00023065"/>
    </source>
</evidence>
<comment type="subcellular location">
    <subcellularLocation>
        <location evidence="1">Cell membrane</location>
        <topology evidence="1">Multi-pass membrane protein</topology>
    </subcellularLocation>
</comment>
<protein>
    <recommendedName>
        <fullName evidence="9">Multidrug-efflux transporter</fullName>
    </recommendedName>
</protein>
<dbReference type="GO" id="GO:0006811">
    <property type="term" value="P:monoatomic ion transport"/>
    <property type="evidence" value="ECO:0007669"/>
    <property type="project" value="UniProtKB-KW"/>
</dbReference>
<feature type="transmembrane region" description="Helical" evidence="10">
    <location>
        <begin position="234"/>
        <end position="259"/>
    </location>
</feature>
<evidence type="ECO:0000313" key="11">
    <source>
        <dbReference type="EMBL" id="QED26664.1"/>
    </source>
</evidence>
<feature type="transmembrane region" description="Helical" evidence="10">
    <location>
        <begin position="41"/>
        <end position="70"/>
    </location>
</feature>
<feature type="transmembrane region" description="Helical" evidence="10">
    <location>
        <begin position="189"/>
        <end position="211"/>
    </location>
</feature>
<evidence type="ECO:0000256" key="3">
    <source>
        <dbReference type="ARBA" id="ARBA00022449"/>
    </source>
</evidence>
<evidence type="ECO:0000256" key="10">
    <source>
        <dbReference type="SAM" id="Phobius"/>
    </source>
</evidence>
<keyword evidence="4" id="KW-1003">Cell membrane</keyword>
<dbReference type="CDD" id="cd13131">
    <property type="entry name" value="MATE_NorM_like"/>
    <property type="match status" value="1"/>
</dbReference>
<evidence type="ECO:0000256" key="6">
    <source>
        <dbReference type="ARBA" id="ARBA00022989"/>
    </source>
</evidence>
<feature type="transmembrane region" description="Helical" evidence="10">
    <location>
        <begin position="90"/>
        <end position="113"/>
    </location>
</feature>
<keyword evidence="8 10" id="KW-0472">Membrane</keyword>
<keyword evidence="2" id="KW-0813">Transport</keyword>
<evidence type="ECO:0000256" key="4">
    <source>
        <dbReference type="ARBA" id="ARBA00022475"/>
    </source>
</evidence>
<keyword evidence="3" id="KW-0050">Antiport</keyword>
<dbReference type="InterPro" id="IPR002528">
    <property type="entry name" value="MATE_fam"/>
</dbReference>
<keyword evidence="5 10" id="KW-0812">Transmembrane</keyword>
<keyword evidence="7" id="KW-0406">Ion transport</keyword>
<proteinExistence type="predicted"/>
<dbReference type="GO" id="GO:0015297">
    <property type="term" value="F:antiporter activity"/>
    <property type="evidence" value="ECO:0007669"/>
    <property type="project" value="UniProtKB-KW"/>
</dbReference>
<dbReference type="GO" id="GO:0042910">
    <property type="term" value="F:xenobiotic transmembrane transporter activity"/>
    <property type="evidence" value="ECO:0007669"/>
    <property type="project" value="InterPro"/>
</dbReference>
<dbReference type="PANTHER" id="PTHR43298:SF2">
    <property type="entry name" value="FMN_FAD EXPORTER YEEO-RELATED"/>
    <property type="match status" value="1"/>
</dbReference>
<dbReference type="Pfam" id="PF01554">
    <property type="entry name" value="MatE"/>
    <property type="match status" value="2"/>
</dbReference>
<dbReference type="PANTHER" id="PTHR43298">
    <property type="entry name" value="MULTIDRUG RESISTANCE PROTEIN NORM-RELATED"/>
    <property type="match status" value="1"/>
</dbReference>
<feature type="transmembrane region" description="Helical" evidence="10">
    <location>
        <begin position="154"/>
        <end position="177"/>
    </location>
</feature>
<feature type="transmembrane region" description="Helical" evidence="10">
    <location>
        <begin position="279"/>
        <end position="298"/>
    </location>
</feature>
<dbReference type="AlphaFoldDB" id="A0A5B8XLX8"/>
<sequence length="439" mass="47511">MRHEILSILKLAIPIIGAHFLSLIMVVTDNVMVGWMKDDDALAGLALATGFYSLITIVVVAFVGAISPLVSKAHGTENWLQAGHVVRQGLLLSLVISALLALGLFFAEPLILLTGQDPLAASIAADYLNVMIWTVPAHLGFLTLRNFTEGCEDSLPSVVIGGIAAALNVGLDYALILGEWGFPKLGVEGAGWATASLTWLSFVMLGAYILLKKKYKKYELVALPRPNFGLFREILRLAIPLAGAVGMEMGFFVACTFLMGRLGVTELAAHQVALNATSLFFMIPLGLSFAVSIRIASYMGRGDIAGARRAWHASLFITLAFQSCIALFLITQPELIVRIYEQTGEVETLAIQFLFVAGLFQFFDGFQVLGMGVLRGLEDVRYAFGATFVSFWVIGIGTVTYFYSQGNPHGIWYGLLVGLAAACLAHHSRIWLKTSPSLT</sequence>
<evidence type="ECO:0000256" key="8">
    <source>
        <dbReference type="ARBA" id="ARBA00023136"/>
    </source>
</evidence>
<evidence type="ECO:0000256" key="9">
    <source>
        <dbReference type="ARBA" id="ARBA00031636"/>
    </source>
</evidence>
<dbReference type="GO" id="GO:0005886">
    <property type="term" value="C:plasma membrane"/>
    <property type="evidence" value="ECO:0007669"/>
    <property type="project" value="UniProtKB-SubCell"/>
</dbReference>